<keyword evidence="9" id="KW-1185">Reference proteome</keyword>
<evidence type="ECO:0000256" key="4">
    <source>
        <dbReference type="RuleBase" id="RU003719"/>
    </source>
</evidence>
<dbReference type="Proteomes" id="UP000559404">
    <property type="component" value="Unassembled WGS sequence"/>
</dbReference>
<dbReference type="GO" id="GO:0016618">
    <property type="term" value="F:hydroxypyruvate reductase [NAD(P)H] activity"/>
    <property type="evidence" value="ECO:0007669"/>
    <property type="project" value="TreeGrafter"/>
</dbReference>
<dbReference type="CDD" id="cd12156">
    <property type="entry name" value="HPPR"/>
    <property type="match status" value="1"/>
</dbReference>
<dbReference type="Pfam" id="PF00389">
    <property type="entry name" value="2-Hacid_dh"/>
    <property type="match status" value="1"/>
</dbReference>
<dbReference type="InterPro" id="IPR050223">
    <property type="entry name" value="D-isomer_2-hydroxyacid_DH"/>
</dbReference>
<dbReference type="GO" id="GO:0051287">
    <property type="term" value="F:NAD binding"/>
    <property type="evidence" value="ECO:0007669"/>
    <property type="project" value="InterPro"/>
</dbReference>
<evidence type="ECO:0000256" key="5">
    <source>
        <dbReference type="SAM" id="MobiDB-lite"/>
    </source>
</evidence>
<dbReference type="GO" id="GO:0030267">
    <property type="term" value="F:glyoxylate reductase (NADPH) activity"/>
    <property type="evidence" value="ECO:0007669"/>
    <property type="project" value="TreeGrafter"/>
</dbReference>
<dbReference type="SUPFAM" id="SSF51735">
    <property type="entry name" value="NAD(P)-binding Rossmann-fold domains"/>
    <property type="match status" value="1"/>
</dbReference>
<dbReference type="InterPro" id="IPR006139">
    <property type="entry name" value="D-isomer_2_OHA_DH_cat_dom"/>
</dbReference>
<proteinExistence type="inferred from homology"/>
<dbReference type="GO" id="GO:0005829">
    <property type="term" value="C:cytosol"/>
    <property type="evidence" value="ECO:0007669"/>
    <property type="project" value="TreeGrafter"/>
</dbReference>
<organism evidence="8 9">
    <name type="scientific">Stappia taiwanensis</name>
    <dbReference type="NCBI Taxonomy" id="992267"/>
    <lineage>
        <taxon>Bacteria</taxon>
        <taxon>Pseudomonadati</taxon>
        <taxon>Pseudomonadota</taxon>
        <taxon>Alphaproteobacteria</taxon>
        <taxon>Hyphomicrobiales</taxon>
        <taxon>Stappiaceae</taxon>
        <taxon>Stappia</taxon>
    </lineage>
</organism>
<dbReference type="SUPFAM" id="SSF52283">
    <property type="entry name" value="Formate/glycerate dehydrogenase catalytic domain-like"/>
    <property type="match status" value="1"/>
</dbReference>
<evidence type="ECO:0000256" key="2">
    <source>
        <dbReference type="ARBA" id="ARBA00023002"/>
    </source>
</evidence>
<dbReference type="FunFam" id="3.40.50.720:FF:000213">
    <property type="entry name" value="Putative 2-hydroxyacid dehydrogenase"/>
    <property type="match status" value="1"/>
</dbReference>
<accession>A0A838XTP0</accession>
<dbReference type="PANTHER" id="PTHR10996:SF178">
    <property type="entry name" value="2-HYDROXYACID DEHYDROGENASE YGL185C-RELATED"/>
    <property type="match status" value="1"/>
</dbReference>
<dbReference type="AlphaFoldDB" id="A0A838XTP0"/>
<evidence type="ECO:0000313" key="9">
    <source>
        <dbReference type="Proteomes" id="UP000559404"/>
    </source>
</evidence>
<evidence type="ECO:0000259" key="7">
    <source>
        <dbReference type="Pfam" id="PF02826"/>
    </source>
</evidence>
<evidence type="ECO:0000313" key="8">
    <source>
        <dbReference type="EMBL" id="MBA4612391.1"/>
    </source>
</evidence>
<feature type="compositionally biased region" description="Pro residues" evidence="5">
    <location>
        <begin position="306"/>
        <end position="315"/>
    </location>
</feature>
<feature type="region of interest" description="Disordered" evidence="5">
    <location>
        <begin position="305"/>
        <end position="324"/>
    </location>
</feature>
<keyword evidence="1" id="KW-0521">NADP</keyword>
<name>A0A838XTP0_9HYPH</name>
<comment type="similarity">
    <text evidence="4">Belongs to the D-isomer specific 2-hydroxyacid dehydrogenase family.</text>
</comment>
<feature type="domain" description="D-isomer specific 2-hydroxyacid dehydrogenase catalytic" evidence="6">
    <location>
        <begin position="31"/>
        <end position="308"/>
    </location>
</feature>
<dbReference type="InterPro" id="IPR036291">
    <property type="entry name" value="NAD(P)-bd_dom_sf"/>
</dbReference>
<dbReference type="Pfam" id="PF02826">
    <property type="entry name" value="2-Hacid_dh_C"/>
    <property type="match status" value="1"/>
</dbReference>
<dbReference type="PANTHER" id="PTHR10996">
    <property type="entry name" value="2-HYDROXYACID DEHYDROGENASE-RELATED"/>
    <property type="match status" value="1"/>
</dbReference>
<protein>
    <submittedName>
        <fullName evidence="8">2-hydroxyacid dehydrogenase</fullName>
    </submittedName>
</protein>
<comment type="caution">
    <text evidence="8">The sequence shown here is derived from an EMBL/GenBank/DDBJ whole genome shotgun (WGS) entry which is preliminary data.</text>
</comment>
<dbReference type="Gene3D" id="3.40.50.720">
    <property type="entry name" value="NAD(P)-binding Rossmann-like Domain"/>
    <property type="match status" value="2"/>
</dbReference>
<reference evidence="8 9" key="2">
    <citation type="submission" date="2020-08" db="EMBL/GenBank/DDBJ databases">
        <title>Stappia taiwanensis sp. nov., isolated from a coastal thermal spring.</title>
        <authorList>
            <person name="Kampfer P."/>
        </authorList>
    </citation>
    <scope>NUCLEOTIDE SEQUENCE [LARGE SCALE GENOMIC DNA]</scope>
    <source>
        <strain evidence="8 9">DSM 23284</strain>
    </source>
</reference>
<keyword evidence="2 4" id="KW-0560">Oxidoreductase</keyword>
<evidence type="ECO:0000256" key="1">
    <source>
        <dbReference type="ARBA" id="ARBA00022857"/>
    </source>
</evidence>
<sequence length="324" mass="34467">MSAVEILMVGRMPAVVERQLRERFTLVSGSDASDEALSRVRGVASGAHAPVGPELLQRLPALEIVANFGVGYDSVDVACCAERGIVVTNTPDVLTEEVADTALGLLLMTARELSASERWLRAGRWARDGAYPLTRTTLRGRTLGILGLGRIGKAIARRAEAFGLKVMYHGRRRQEDVAYPYFETLEGLAAACDTLMVVAPGGAETRHLIDAKILKALGPEGIVINIGRGTVIDEAALIEALKAGTILAAGLDVFEHEPMVPEALIGMENVVLLPHVGSASQHTRDGMGQLVVDNLTSWFADGRPLTPVPETPVPQTPVTVTGPS</sequence>
<gene>
    <name evidence="8" type="ORF">H1W37_12055</name>
</gene>
<feature type="domain" description="D-isomer specific 2-hydroxyacid dehydrogenase NAD-binding" evidence="7">
    <location>
        <begin position="103"/>
        <end position="277"/>
    </location>
</feature>
<reference evidence="8 9" key="1">
    <citation type="submission" date="2020-07" db="EMBL/GenBank/DDBJ databases">
        <authorList>
            <person name="Li M."/>
        </authorList>
    </citation>
    <scope>NUCLEOTIDE SEQUENCE [LARGE SCALE GENOMIC DNA]</scope>
    <source>
        <strain evidence="8 9">DSM 23284</strain>
    </source>
</reference>
<dbReference type="InterPro" id="IPR006140">
    <property type="entry name" value="D-isomer_DH_NAD-bd"/>
</dbReference>
<keyword evidence="3" id="KW-0520">NAD</keyword>
<evidence type="ECO:0000259" key="6">
    <source>
        <dbReference type="Pfam" id="PF00389"/>
    </source>
</evidence>
<dbReference type="EMBL" id="JACEON010000010">
    <property type="protein sequence ID" value="MBA4612391.1"/>
    <property type="molecule type" value="Genomic_DNA"/>
</dbReference>
<evidence type="ECO:0000256" key="3">
    <source>
        <dbReference type="ARBA" id="ARBA00023027"/>
    </source>
</evidence>